<sequence length="157" mass="18331">MSLKIIVLYLSSLLLVNTAQAKATELDQYLLKKQILDQTYKIKNTKALNELLDVISDEDSRTMPFQVDQNTVIEQLRLYADHIDIQGIITTPDFTQFAEDIGDKEVKLLIKQNLVQNCHLFFEHEFQRINPYHVAIKLSSDNKNYHMKIKNTECKFQ</sequence>
<accession>A0A241VIZ1</accession>
<dbReference type="RefSeq" id="WP_086193399.1">
    <property type="nucleotide sequence ID" value="NZ_JABERL010000001.1"/>
</dbReference>
<reference evidence="1 2" key="1">
    <citation type="submission" date="2020-04" db="EMBL/GenBank/DDBJ databases">
        <title>Acinetobacter Taxon 24.</title>
        <authorList>
            <person name="Nemec A."/>
            <person name="Radolfova-Krizova L."/>
            <person name="Higgins P.G."/>
            <person name="Spanelova P."/>
        </authorList>
    </citation>
    <scope>NUCLEOTIDE SEQUENCE [LARGE SCALE GENOMIC DNA]</scope>
    <source>
        <strain evidence="1 2">ANC 5380</strain>
    </source>
</reference>
<dbReference type="Proteomes" id="UP000569202">
    <property type="component" value="Unassembled WGS sequence"/>
</dbReference>
<accession>A0A7Y2RCB8</accession>
<name>A0A241VIZ1_9GAMM</name>
<proteinExistence type="predicted"/>
<comment type="caution">
    <text evidence="1">The sequence shown here is derived from an EMBL/GenBank/DDBJ whole genome shotgun (WGS) entry which is preliminary data.</text>
</comment>
<dbReference type="STRING" id="1977878.B9T23_05865"/>
<protein>
    <submittedName>
        <fullName evidence="1">Uncharacterized protein</fullName>
    </submittedName>
</protein>
<evidence type="ECO:0000313" key="1">
    <source>
        <dbReference type="EMBL" id="NNH76138.1"/>
    </source>
</evidence>
<evidence type="ECO:0000313" key="2">
    <source>
        <dbReference type="Proteomes" id="UP000569202"/>
    </source>
</evidence>
<dbReference type="AlphaFoldDB" id="A0A241VIZ1"/>
<organism evidence="1 2">
    <name type="scientific">Acinetobacter terrae</name>
    <dbReference type="NCBI Taxonomy" id="2731247"/>
    <lineage>
        <taxon>Bacteria</taxon>
        <taxon>Pseudomonadati</taxon>
        <taxon>Pseudomonadota</taxon>
        <taxon>Gammaproteobacteria</taxon>
        <taxon>Moraxellales</taxon>
        <taxon>Moraxellaceae</taxon>
        <taxon>Acinetobacter</taxon>
        <taxon>Acinetobacter Taxon 24</taxon>
    </lineage>
</organism>
<dbReference type="EMBL" id="JABERL010000001">
    <property type="protein sequence ID" value="NNH76138.1"/>
    <property type="molecule type" value="Genomic_DNA"/>
</dbReference>
<gene>
    <name evidence="1" type="ORF">HLH17_00225</name>
</gene>